<keyword evidence="13" id="KW-1185">Reference proteome</keyword>
<proteinExistence type="predicted"/>
<evidence type="ECO:0000256" key="8">
    <source>
        <dbReference type="ARBA" id="ARBA00022833"/>
    </source>
</evidence>
<gene>
    <name evidence="12" type="ORF">TBRA_LOCUS9496</name>
</gene>
<dbReference type="InterPro" id="IPR057766">
    <property type="entry name" value="Znf-C2H2_OTU1-like_C"/>
</dbReference>
<comment type="catalytic activity">
    <reaction evidence="1 9">
        <text>Thiol-dependent hydrolysis of ester, thioester, amide, peptide and isopeptide bonds formed by the C-terminal Gly of ubiquitin (a 76-residue protein attached to proteins as an intracellular targeting signal).</text>
        <dbReference type="EC" id="3.4.19.12"/>
    </reaction>
</comment>
<dbReference type="PROSITE" id="PS50802">
    <property type="entry name" value="OTU"/>
    <property type="match status" value="1"/>
</dbReference>
<keyword evidence="2" id="KW-0645">Protease</keyword>
<evidence type="ECO:0000256" key="2">
    <source>
        <dbReference type="ARBA" id="ARBA00022670"/>
    </source>
</evidence>
<dbReference type="EMBL" id="CADCXV010000865">
    <property type="protein sequence ID" value="CAB0037679.1"/>
    <property type="molecule type" value="Genomic_DNA"/>
</dbReference>
<dbReference type="InterPro" id="IPR038765">
    <property type="entry name" value="Papain-like_cys_pep_sf"/>
</dbReference>
<dbReference type="OrthoDB" id="65596at2759"/>
<keyword evidence="9" id="KW-0963">Cytoplasm</keyword>
<dbReference type="GO" id="GO:0004843">
    <property type="term" value="F:cysteine-type deubiquitinase activity"/>
    <property type="evidence" value="ECO:0007669"/>
    <property type="project" value="UniProtKB-UniRule"/>
</dbReference>
<comment type="subcellular location">
    <subcellularLocation>
        <location evidence="9">Cytoplasm</location>
    </subcellularLocation>
</comment>
<feature type="domain" description="OTU" evidence="11">
    <location>
        <begin position="110"/>
        <end position="234"/>
    </location>
</feature>
<reference evidence="12 13" key="1">
    <citation type="submission" date="2020-02" db="EMBL/GenBank/DDBJ databases">
        <authorList>
            <person name="Ferguson B K."/>
        </authorList>
    </citation>
    <scope>NUCLEOTIDE SEQUENCE [LARGE SCALE GENOMIC DNA]</scope>
</reference>
<dbReference type="PANTHER" id="PTHR13312">
    <property type="entry name" value="HIV-INDUCED PROTEIN-7-LIKE PROTEASE"/>
    <property type="match status" value="1"/>
</dbReference>
<dbReference type="Pfam" id="PF24560">
    <property type="entry name" value="zf-C2H2_OTU1_C"/>
    <property type="match status" value="1"/>
</dbReference>
<evidence type="ECO:0000256" key="4">
    <source>
        <dbReference type="ARBA" id="ARBA00022771"/>
    </source>
</evidence>
<dbReference type="GO" id="GO:0008270">
    <property type="term" value="F:zinc ion binding"/>
    <property type="evidence" value="ECO:0007669"/>
    <property type="project" value="UniProtKB-KW"/>
</dbReference>
<dbReference type="GO" id="GO:0005829">
    <property type="term" value="C:cytosol"/>
    <property type="evidence" value="ECO:0007669"/>
    <property type="project" value="TreeGrafter"/>
</dbReference>
<dbReference type="EC" id="3.4.19.12" evidence="9"/>
<dbReference type="Gene3D" id="3.90.70.80">
    <property type="match status" value="1"/>
</dbReference>
<dbReference type="InterPro" id="IPR048857">
    <property type="entry name" value="OTU1_Ubl"/>
</dbReference>
<dbReference type="PANTHER" id="PTHR13312:SF0">
    <property type="entry name" value="UBIQUITIN THIOESTERASE OTU1"/>
    <property type="match status" value="1"/>
</dbReference>
<dbReference type="CDD" id="cd17059">
    <property type="entry name" value="Ubl_OTU1"/>
    <property type="match status" value="1"/>
</dbReference>
<dbReference type="InterPro" id="IPR029071">
    <property type="entry name" value="Ubiquitin-like_domsf"/>
</dbReference>
<dbReference type="PROSITE" id="PS50053">
    <property type="entry name" value="UBIQUITIN_2"/>
    <property type="match status" value="1"/>
</dbReference>
<evidence type="ECO:0000256" key="1">
    <source>
        <dbReference type="ARBA" id="ARBA00000707"/>
    </source>
</evidence>
<evidence type="ECO:0000256" key="5">
    <source>
        <dbReference type="ARBA" id="ARBA00022786"/>
    </source>
</evidence>
<dbReference type="Gene3D" id="3.10.20.90">
    <property type="entry name" value="Phosphatidylinositol 3-kinase Catalytic Subunit, Chain A, domain 1"/>
    <property type="match status" value="1"/>
</dbReference>
<evidence type="ECO:0000256" key="3">
    <source>
        <dbReference type="ARBA" id="ARBA00022723"/>
    </source>
</evidence>
<keyword evidence="3" id="KW-0479">Metal-binding</keyword>
<dbReference type="SUPFAM" id="SSF54001">
    <property type="entry name" value="Cysteine proteinases"/>
    <property type="match status" value="1"/>
</dbReference>
<dbReference type="GO" id="GO:0036503">
    <property type="term" value="P:ERAD pathway"/>
    <property type="evidence" value="ECO:0007669"/>
    <property type="project" value="TreeGrafter"/>
</dbReference>
<dbReference type="Pfam" id="PF21403">
    <property type="entry name" value="OTU1_UBXL"/>
    <property type="match status" value="1"/>
</dbReference>
<dbReference type="GO" id="GO:0005634">
    <property type="term" value="C:nucleus"/>
    <property type="evidence" value="ECO:0007669"/>
    <property type="project" value="TreeGrafter"/>
</dbReference>
<comment type="function">
    <text evidence="9">Hydrolase that can remove conjugated ubiquitin from proteins and may therefore play an important regulatory role at the level of protein turnover by preventing degradation.</text>
</comment>
<dbReference type="GO" id="GO:0016579">
    <property type="term" value="P:protein deubiquitination"/>
    <property type="evidence" value="ECO:0007669"/>
    <property type="project" value="TreeGrafter"/>
</dbReference>
<keyword evidence="6 9" id="KW-0378">Hydrolase</keyword>
<dbReference type="Proteomes" id="UP000479190">
    <property type="component" value="Unassembled WGS sequence"/>
</dbReference>
<keyword evidence="5 9" id="KW-0833">Ubl conjugation pathway</keyword>
<dbReference type="AlphaFoldDB" id="A0A6H5IKI4"/>
<name>A0A6H5IKI4_9HYME</name>
<evidence type="ECO:0000256" key="6">
    <source>
        <dbReference type="ARBA" id="ARBA00022801"/>
    </source>
</evidence>
<evidence type="ECO:0000259" key="10">
    <source>
        <dbReference type="PROSITE" id="PS50053"/>
    </source>
</evidence>
<evidence type="ECO:0000256" key="9">
    <source>
        <dbReference type="RuleBase" id="RU367104"/>
    </source>
</evidence>
<evidence type="ECO:0000313" key="13">
    <source>
        <dbReference type="Proteomes" id="UP000479190"/>
    </source>
</evidence>
<evidence type="ECO:0000259" key="11">
    <source>
        <dbReference type="PROSITE" id="PS50802"/>
    </source>
</evidence>
<dbReference type="InterPro" id="IPR003323">
    <property type="entry name" value="OTU_dom"/>
</dbReference>
<keyword evidence="4" id="KW-0863">Zinc-finger</keyword>
<protein>
    <recommendedName>
        <fullName evidence="9">Ubiquitin thioesterase OTU</fullName>
        <ecNumber evidence="9">3.4.19.12</ecNumber>
    </recommendedName>
</protein>
<accession>A0A6H5IKI4</accession>
<dbReference type="CDD" id="cd22745">
    <property type="entry name" value="OTU_OTU1"/>
    <property type="match status" value="1"/>
</dbReference>
<dbReference type="SUPFAM" id="SSF54236">
    <property type="entry name" value="Ubiquitin-like"/>
    <property type="match status" value="1"/>
</dbReference>
<keyword evidence="8" id="KW-0862">Zinc</keyword>
<organism evidence="12 13">
    <name type="scientific">Trichogramma brassicae</name>
    <dbReference type="NCBI Taxonomy" id="86971"/>
    <lineage>
        <taxon>Eukaryota</taxon>
        <taxon>Metazoa</taxon>
        <taxon>Ecdysozoa</taxon>
        <taxon>Arthropoda</taxon>
        <taxon>Hexapoda</taxon>
        <taxon>Insecta</taxon>
        <taxon>Pterygota</taxon>
        <taxon>Neoptera</taxon>
        <taxon>Endopterygota</taxon>
        <taxon>Hymenoptera</taxon>
        <taxon>Apocrita</taxon>
        <taxon>Proctotrupomorpha</taxon>
        <taxon>Chalcidoidea</taxon>
        <taxon>Trichogrammatidae</taxon>
        <taxon>Trichogramma</taxon>
    </lineage>
</organism>
<dbReference type="InterPro" id="IPR000626">
    <property type="entry name" value="Ubiquitin-like_dom"/>
</dbReference>
<evidence type="ECO:0000256" key="7">
    <source>
        <dbReference type="ARBA" id="ARBA00022807"/>
    </source>
</evidence>
<dbReference type="GO" id="GO:0030968">
    <property type="term" value="P:endoplasmic reticulum unfolded protein response"/>
    <property type="evidence" value="ECO:0007669"/>
    <property type="project" value="TreeGrafter"/>
</dbReference>
<sequence length="308" mass="34221">MGPLVLRVKCKSGQKILESLSPDCTLNELKAKLCQVTGIKTDVMQILQGYPPKAVDTRNDKMTLQECNISSGETIIVEEKQNLNNEESVQEQPRKHITEQENFGDSPGILMKMVVPADDSCLFTSIGFVLNGKVDTTIAKDMRQIIVSAVSANPEIYNEAYLGKTNKDYCEWISKSTSWGGAIELAILSKKYGVEIVVVDSSNGIINRFGEDCHYATRVFLIFDGIHYDPLYMESMNGDVIQSVFLTEDEAVLGQAMSLAQEAKSSHQYTDVKKFTLRCMECDCRLTGSEAAHKHALDTKHQSFGEIV</sequence>
<dbReference type="Pfam" id="PF02338">
    <property type="entry name" value="OTU"/>
    <property type="match status" value="1"/>
</dbReference>
<evidence type="ECO:0000313" key="12">
    <source>
        <dbReference type="EMBL" id="CAB0037679.1"/>
    </source>
</evidence>
<feature type="domain" description="Ubiquitin-like" evidence="10">
    <location>
        <begin position="4"/>
        <end position="81"/>
    </location>
</feature>
<keyword evidence="7 9" id="KW-0788">Thiol protease</keyword>
<dbReference type="FunFam" id="3.10.20.90:FF:000096">
    <property type="entry name" value="Ubiquitin thioesterase OTU1"/>
    <property type="match status" value="1"/>
</dbReference>